<evidence type="ECO:0000259" key="3">
    <source>
        <dbReference type="PROSITE" id="PS50075"/>
    </source>
</evidence>
<feature type="domain" description="Carrier" evidence="3">
    <location>
        <begin position="1"/>
        <end position="78"/>
    </location>
</feature>
<dbReference type="SUPFAM" id="SSF47336">
    <property type="entry name" value="ACP-like"/>
    <property type="match status" value="1"/>
</dbReference>
<accession>A0A2P4UCR1</accession>
<evidence type="ECO:0000313" key="5">
    <source>
        <dbReference type="Proteomes" id="UP000242367"/>
    </source>
</evidence>
<gene>
    <name evidence="4" type="ORF">BTM25_50340</name>
</gene>
<protein>
    <submittedName>
        <fullName evidence="4">Actinorhodin polyketide synthase acyl carrier protein</fullName>
    </submittedName>
</protein>
<evidence type="ECO:0000256" key="2">
    <source>
        <dbReference type="ARBA" id="ARBA00022553"/>
    </source>
</evidence>
<dbReference type="Gene3D" id="1.10.1200.10">
    <property type="entry name" value="ACP-like"/>
    <property type="match status" value="1"/>
</dbReference>
<dbReference type="EMBL" id="MTBP01000004">
    <property type="protein sequence ID" value="POM22829.1"/>
    <property type="molecule type" value="Genomic_DNA"/>
</dbReference>
<dbReference type="PROSITE" id="PS00012">
    <property type="entry name" value="PHOSPHOPANTETHEINE"/>
    <property type="match status" value="1"/>
</dbReference>
<evidence type="ECO:0000313" key="4">
    <source>
        <dbReference type="EMBL" id="POM22829.1"/>
    </source>
</evidence>
<dbReference type="Proteomes" id="UP000242367">
    <property type="component" value="Unassembled WGS sequence"/>
</dbReference>
<dbReference type="InterPro" id="IPR006162">
    <property type="entry name" value="Ppantetheine_attach_site"/>
</dbReference>
<keyword evidence="5" id="KW-1185">Reference proteome</keyword>
<keyword evidence="2" id="KW-0597">Phosphoprotein</keyword>
<dbReference type="InterPro" id="IPR009081">
    <property type="entry name" value="PP-bd_ACP"/>
</dbReference>
<reference evidence="4 5" key="1">
    <citation type="journal article" date="2017" name="Chemistry">
        <title>Isolation, Biosynthesis and Chemical Modifications of Rubterolones A-F: Rare Tropolone Alkaloids from Actinomadura sp. 5-2.</title>
        <authorList>
            <person name="Guo H."/>
            <person name="Benndorf R."/>
            <person name="Leichnitz D."/>
            <person name="Klassen J.L."/>
            <person name="Vollmers J."/>
            <person name="Gorls H."/>
            <person name="Steinacker M."/>
            <person name="Weigel C."/>
            <person name="Dahse H.M."/>
            <person name="Kaster A.K."/>
            <person name="de Beer Z.W."/>
            <person name="Poulsen M."/>
            <person name="Beemelmanns C."/>
        </authorList>
    </citation>
    <scope>NUCLEOTIDE SEQUENCE [LARGE SCALE GENOMIC DNA]</scope>
    <source>
        <strain evidence="4 5">5-2</strain>
    </source>
</reference>
<proteinExistence type="predicted"/>
<keyword evidence="1" id="KW-0596">Phosphopantetheine</keyword>
<sequence length="81" mass="8635">MTGEQLLTILADCSGNRDLTDPGTDALHRTFEELGLDSLAVMESATRVEREFGVALPDERIVDLAGPAALLAEINSLAEHA</sequence>
<dbReference type="RefSeq" id="WP_103565879.1">
    <property type="nucleotide sequence ID" value="NZ_MTBP01000004.1"/>
</dbReference>
<dbReference type="InterPro" id="IPR036736">
    <property type="entry name" value="ACP-like_sf"/>
</dbReference>
<dbReference type="PROSITE" id="PS50075">
    <property type="entry name" value="CARRIER"/>
    <property type="match status" value="1"/>
</dbReference>
<dbReference type="Pfam" id="PF00550">
    <property type="entry name" value="PP-binding"/>
    <property type="match status" value="1"/>
</dbReference>
<comment type="caution">
    <text evidence="4">The sequence shown here is derived from an EMBL/GenBank/DDBJ whole genome shotgun (WGS) entry which is preliminary data.</text>
</comment>
<organism evidence="4 5">
    <name type="scientific">Actinomadura rubteroloni</name>
    <dbReference type="NCBI Taxonomy" id="1926885"/>
    <lineage>
        <taxon>Bacteria</taxon>
        <taxon>Bacillati</taxon>
        <taxon>Actinomycetota</taxon>
        <taxon>Actinomycetes</taxon>
        <taxon>Streptosporangiales</taxon>
        <taxon>Thermomonosporaceae</taxon>
        <taxon>Actinomadura</taxon>
    </lineage>
</organism>
<dbReference type="AlphaFoldDB" id="A0A2P4UCR1"/>
<evidence type="ECO:0000256" key="1">
    <source>
        <dbReference type="ARBA" id="ARBA00022450"/>
    </source>
</evidence>
<name>A0A2P4UCR1_9ACTN</name>